<protein>
    <submittedName>
        <fullName evidence="2">Uncharacterized protein</fullName>
    </submittedName>
</protein>
<keyword evidence="1" id="KW-1133">Transmembrane helix</keyword>
<dbReference type="EMBL" id="MAJU01000017">
    <property type="protein sequence ID" value="OCH19286.1"/>
    <property type="molecule type" value="Genomic_DNA"/>
</dbReference>
<keyword evidence="1" id="KW-0472">Membrane</keyword>
<dbReference type="RefSeq" id="WP_065611783.1">
    <property type="nucleotide sequence ID" value="NZ_CAWMPN010000017.1"/>
</dbReference>
<proteinExistence type="predicted"/>
<dbReference type="STRING" id="688.A6E04_16730"/>
<evidence type="ECO:0000256" key="1">
    <source>
        <dbReference type="SAM" id="Phobius"/>
    </source>
</evidence>
<reference evidence="2 3" key="1">
    <citation type="submission" date="2016-06" db="EMBL/GenBank/DDBJ databases">
        <authorList>
            <person name="Kjaerup R.B."/>
            <person name="Dalgaard T.S."/>
            <person name="Juul-Madsen H.R."/>
        </authorList>
    </citation>
    <scope>NUCLEOTIDE SEQUENCE [LARGE SCALE GENOMIC DNA]</scope>
    <source>
        <strain evidence="2 3">1S159</strain>
    </source>
</reference>
<name>A0A1B9NW73_ALILO</name>
<feature type="transmembrane region" description="Helical" evidence="1">
    <location>
        <begin position="14"/>
        <end position="34"/>
    </location>
</feature>
<dbReference type="AlphaFoldDB" id="A0A1B9NW73"/>
<evidence type="ECO:0000313" key="3">
    <source>
        <dbReference type="Proteomes" id="UP000093523"/>
    </source>
</evidence>
<organism evidence="2 3">
    <name type="scientific">Aliivibrio logei</name>
    <name type="common">Vibrio logei</name>
    <dbReference type="NCBI Taxonomy" id="688"/>
    <lineage>
        <taxon>Bacteria</taxon>
        <taxon>Pseudomonadati</taxon>
        <taxon>Pseudomonadota</taxon>
        <taxon>Gammaproteobacteria</taxon>
        <taxon>Vibrionales</taxon>
        <taxon>Vibrionaceae</taxon>
        <taxon>Aliivibrio</taxon>
    </lineage>
</organism>
<dbReference type="OrthoDB" id="9940609at2"/>
<comment type="caution">
    <text evidence="2">The sequence shown here is derived from an EMBL/GenBank/DDBJ whole genome shotgun (WGS) entry which is preliminary data.</text>
</comment>
<accession>A0A1B9NW73</accession>
<evidence type="ECO:0000313" key="2">
    <source>
        <dbReference type="EMBL" id="OCH19286.1"/>
    </source>
</evidence>
<gene>
    <name evidence="2" type="ORF">A6E04_16730</name>
</gene>
<sequence>MIEWLNQNIGSDTATYLGTFLAIIALVFGGNKMVKKSQKQSVKYGNGIQAGGNVTINTDTKKDD</sequence>
<dbReference type="Proteomes" id="UP000093523">
    <property type="component" value="Unassembled WGS sequence"/>
</dbReference>
<keyword evidence="1" id="KW-0812">Transmembrane</keyword>